<evidence type="ECO:0000256" key="3">
    <source>
        <dbReference type="ARBA" id="ARBA00022670"/>
    </source>
</evidence>
<dbReference type="CDD" id="cd07023">
    <property type="entry name" value="S49_Sppa_N_C"/>
    <property type="match status" value="1"/>
</dbReference>
<protein>
    <recommendedName>
        <fullName evidence="7">Protease 4</fullName>
        <ecNumber evidence="7">3.4.21.-</ecNumber>
    </recommendedName>
    <alternativeName>
        <fullName evidence="7">Endopeptidase IV</fullName>
    </alternativeName>
    <alternativeName>
        <fullName evidence="7">Protease IV</fullName>
    </alternativeName>
    <alternativeName>
        <fullName evidence="7">Signal peptide peptidase</fullName>
    </alternativeName>
</protein>
<comment type="similarity">
    <text evidence="2 7">Belongs to the peptidase S49 family.</text>
</comment>
<feature type="domain" description="Peptidase S49" evidence="9">
    <location>
        <begin position="384"/>
        <end position="534"/>
    </location>
</feature>
<sequence length="606" mass="65412">MRDFFKYMAASAIGTLVGLFSLIALLGVGAIGLAGLFITSASSDTEPEVEKNSILVFDLATDIVDAVPYSGASVVLEETLYGNPYRSMSLHSALEAIEAAATDNNITGIYLTGNTNAGLGTLKEIRAALEKFKADSGKPVLANNSVWSERDYYLASVADSLYLNPAGILELNGFRAEIQFLAGALSKYGVGVQVLRAGRYKSAIEPFTRTTSSPEEKQQTQALLTDLWQEFLTTASEARETTPESIQAIAENQGLLPAAEAQTAGLIDNVAFYDDVLSELRALTKQTDEKWVEDEDDFTQISLHRYSQTLSPDIGKDTIAIVYASGEIIDGEGTTPGTITSGGLSDTLRQVRHDNDIEAVVLRVNSPGGSAIASEIIAREVELLAAEKPVIVSMGNYAASGGYMIAAPGDQIFATPSTVTGSIGVYGLRLNFKEIANRNGVTWDVIKTAKLADINTISRPQSEDELKLQQGFVNTLYDRFVSLVADGRELPKEKINQVAQGRVWSGTDAQSANLVDQMGGLNDAIAAAAEAAELDDWHVEELPKPPSFEEQLFESLFGVGVVTRLPWAQDPISQEAMKLREDLTLLKTLNDPQGVYMRLPFTTEIE</sequence>
<evidence type="ECO:0000256" key="2">
    <source>
        <dbReference type="ARBA" id="ARBA00008683"/>
    </source>
</evidence>
<dbReference type="InterPro" id="IPR004634">
    <property type="entry name" value="Pept_S49_pIV"/>
</dbReference>
<evidence type="ECO:0000256" key="5">
    <source>
        <dbReference type="ARBA" id="ARBA00022825"/>
    </source>
</evidence>
<dbReference type="InterPro" id="IPR002142">
    <property type="entry name" value="Peptidase_S49"/>
</dbReference>
<evidence type="ECO:0000256" key="6">
    <source>
        <dbReference type="ARBA" id="ARBA00023136"/>
    </source>
</evidence>
<keyword evidence="7" id="KW-0997">Cell inner membrane</keyword>
<keyword evidence="6 7" id="KW-0472">Membrane</keyword>
<evidence type="ECO:0000313" key="10">
    <source>
        <dbReference type="EMBL" id="NEZ66064.1"/>
    </source>
</evidence>
<dbReference type="PANTHER" id="PTHR33209:SF1">
    <property type="entry name" value="PEPTIDASE S49 DOMAIN-CONTAINING PROTEIN"/>
    <property type="match status" value="1"/>
</dbReference>
<evidence type="ECO:0000256" key="8">
    <source>
        <dbReference type="PIRSR" id="PIRSR001217-1"/>
    </source>
</evidence>
<evidence type="ECO:0000259" key="9">
    <source>
        <dbReference type="Pfam" id="PF01343"/>
    </source>
</evidence>
<dbReference type="EC" id="3.4.21.-" evidence="7"/>
<accession>A0A6M0SC60</accession>
<feature type="active site" description="Proton donor/acceptor" evidence="8">
    <location>
        <position position="201"/>
    </location>
</feature>
<evidence type="ECO:0000256" key="7">
    <source>
        <dbReference type="PIRNR" id="PIRNR001217"/>
    </source>
</evidence>
<dbReference type="PANTHER" id="PTHR33209">
    <property type="entry name" value="PROTEASE 4"/>
    <property type="match status" value="1"/>
</dbReference>
<keyword evidence="5" id="KW-0720">Serine protease</keyword>
<dbReference type="RefSeq" id="WP_163667910.1">
    <property type="nucleotide sequence ID" value="NZ_QZCE01000002.1"/>
</dbReference>
<dbReference type="NCBIfam" id="TIGR00705">
    <property type="entry name" value="SppA_67K"/>
    <property type="match status" value="1"/>
</dbReference>
<name>A0A6M0SC60_9CYAN</name>
<proteinExistence type="inferred from homology"/>
<comment type="subcellular location">
    <subcellularLocation>
        <location evidence="7">Cell inner membrane</location>
    </subcellularLocation>
    <subcellularLocation>
        <location evidence="1">Membrane</location>
    </subcellularLocation>
</comment>
<dbReference type="Proteomes" id="UP000473574">
    <property type="component" value="Unassembled WGS sequence"/>
</dbReference>
<dbReference type="InterPro" id="IPR047272">
    <property type="entry name" value="S49_SppA_C"/>
</dbReference>
<dbReference type="SUPFAM" id="SSF52096">
    <property type="entry name" value="ClpP/crotonase"/>
    <property type="match status" value="2"/>
</dbReference>
<dbReference type="GO" id="GO:0006465">
    <property type="term" value="P:signal peptide processing"/>
    <property type="evidence" value="ECO:0007669"/>
    <property type="project" value="InterPro"/>
</dbReference>
<evidence type="ECO:0000256" key="1">
    <source>
        <dbReference type="ARBA" id="ARBA00004370"/>
    </source>
</evidence>
<dbReference type="InterPro" id="IPR029045">
    <property type="entry name" value="ClpP/crotonase-like_dom_sf"/>
</dbReference>
<dbReference type="AlphaFoldDB" id="A0A6M0SC60"/>
<dbReference type="PIRSF" id="PIRSF001217">
    <property type="entry name" value="Protease_4_SppA"/>
    <property type="match status" value="1"/>
</dbReference>
<dbReference type="GO" id="GO:0008236">
    <property type="term" value="F:serine-type peptidase activity"/>
    <property type="evidence" value="ECO:0007669"/>
    <property type="project" value="UniProtKB-KW"/>
</dbReference>
<dbReference type="NCBIfam" id="TIGR00706">
    <property type="entry name" value="SppA_dom"/>
    <property type="match status" value="1"/>
</dbReference>
<gene>
    <name evidence="10" type="primary">sppA</name>
    <name evidence="10" type="ORF">D0962_25440</name>
</gene>
<keyword evidence="7" id="KW-1003">Cell membrane</keyword>
<dbReference type="CDD" id="cd07018">
    <property type="entry name" value="S49_SppA_67K_type"/>
    <property type="match status" value="1"/>
</dbReference>
<organism evidence="10 11">
    <name type="scientific">Adonisia turfae CCMR0082</name>
    <dbReference type="NCBI Taxonomy" id="2304604"/>
    <lineage>
        <taxon>Bacteria</taxon>
        <taxon>Bacillati</taxon>
        <taxon>Cyanobacteriota</taxon>
        <taxon>Adonisia</taxon>
        <taxon>Adonisia turfae</taxon>
    </lineage>
</organism>
<dbReference type="Pfam" id="PF01343">
    <property type="entry name" value="Peptidase_S49"/>
    <property type="match status" value="2"/>
</dbReference>
<dbReference type="InterPro" id="IPR047217">
    <property type="entry name" value="S49_SppA_67K_type_N"/>
</dbReference>
<dbReference type="InterPro" id="IPR004635">
    <property type="entry name" value="Pept_S49_SppA"/>
</dbReference>
<keyword evidence="3 7" id="KW-0645">Protease</keyword>
<dbReference type="EMBL" id="QZCE01000002">
    <property type="protein sequence ID" value="NEZ66064.1"/>
    <property type="molecule type" value="Genomic_DNA"/>
</dbReference>
<dbReference type="Gene3D" id="6.20.330.10">
    <property type="match status" value="1"/>
</dbReference>
<dbReference type="Gene3D" id="3.90.226.10">
    <property type="entry name" value="2-enoyl-CoA Hydratase, Chain A, domain 1"/>
    <property type="match status" value="3"/>
</dbReference>
<evidence type="ECO:0000256" key="4">
    <source>
        <dbReference type="ARBA" id="ARBA00022801"/>
    </source>
</evidence>
<feature type="domain" description="Peptidase S49" evidence="9">
    <location>
        <begin position="134"/>
        <end position="285"/>
    </location>
</feature>
<keyword evidence="4 7" id="KW-0378">Hydrolase</keyword>
<evidence type="ECO:0000313" key="11">
    <source>
        <dbReference type="Proteomes" id="UP000473574"/>
    </source>
</evidence>
<feature type="active site" description="Nucleophile" evidence="8">
    <location>
        <position position="400"/>
    </location>
</feature>
<dbReference type="GO" id="GO:0005886">
    <property type="term" value="C:plasma membrane"/>
    <property type="evidence" value="ECO:0007669"/>
    <property type="project" value="UniProtKB-SubCell"/>
</dbReference>
<comment type="caution">
    <text evidence="10">The sequence shown here is derived from an EMBL/GenBank/DDBJ whole genome shotgun (WGS) entry which is preliminary data.</text>
</comment>
<reference evidence="10 11" key="1">
    <citation type="journal article" date="2020" name="Microb. Ecol.">
        <title>Ecogenomics of the Marine Benthic Filamentous Cyanobacterium Adonisia.</title>
        <authorList>
            <person name="Walter J.M."/>
            <person name="Coutinho F.H."/>
            <person name="Leomil L."/>
            <person name="Hargreaves P.I."/>
            <person name="Campeao M.E."/>
            <person name="Vieira V.V."/>
            <person name="Silva B.S."/>
            <person name="Fistarol G.O."/>
            <person name="Salomon P.S."/>
            <person name="Sawabe T."/>
            <person name="Mino S."/>
            <person name="Hosokawa M."/>
            <person name="Miyashita H."/>
            <person name="Maruyama F."/>
            <person name="van Verk M.C."/>
            <person name="Dutilh B.E."/>
            <person name="Thompson C.C."/>
            <person name="Thompson F.L."/>
        </authorList>
    </citation>
    <scope>NUCLEOTIDE SEQUENCE [LARGE SCALE GENOMIC DNA]</scope>
    <source>
        <strain evidence="10 11">CCMR0082</strain>
    </source>
</reference>